<feature type="repeat" description="RCC1" evidence="13">
    <location>
        <begin position="4260"/>
        <end position="4311"/>
    </location>
</feature>
<dbReference type="SMART" id="SM00320">
    <property type="entry name" value="WD40"/>
    <property type="match status" value="7"/>
</dbReference>
<evidence type="ECO:0000256" key="13">
    <source>
        <dbReference type="PROSITE-ProRule" id="PRU00235"/>
    </source>
</evidence>
<evidence type="ECO:0000256" key="4">
    <source>
        <dbReference type="ARBA" id="ARBA00012485"/>
    </source>
</evidence>
<feature type="compositionally biased region" description="Low complexity" evidence="14">
    <location>
        <begin position="2586"/>
        <end position="2599"/>
    </location>
</feature>
<feature type="region of interest" description="Disordered" evidence="14">
    <location>
        <begin position="127"/>
        <end position="154"/>
    </location>
</feature>
<dbReference type="CDD" id="cd00078">
    <property type="entry name" value="HECTc"/>
    <property type="match status" value="1"/>
</dbReference>
<dbReference type="InterPro" id="IPR019775">
    <property type="entry name" value="WD40_repeat_CS"/>
</dbReference>
<evidence type="ECO:0000259" key="15">
    <source>
        <dbReference type="PROSITE" id="PS50188"/>
    </source>
</evidence>
<evidence type="ECO:0000256" key="2">
    <source>
        <dbReference type="ARBA" id="ARBA00004496"/>
    </source>
</evidence>
<dbReference type="Pfam" id="PF00632">
    <property type="entry name" value="HECT"/>
    <property type="match status" value="1"/>
</dbReference>
<evidence type="ECO:0000256" key="11">
    <source>
        <dbReference type="PROSITE-ProRule" id="PRU00104"/>
    </source>
</evidence>
<dbReference type="EC" id="2.3.2.26" evidence="4"/>
<feature type="repeat" description="RCC1" evidence="13">
    <location>
        <begin position="426"/>
        <end position="480"/>
    </location>
</feature>
<feature type="region of interest" description="Disordered" evidence="14">
    <location>
        <begin position="1315"/>
        <end position="1376"/>
    </location>
</feature>
<dbReference type="SMART" id="SM00119">
    <property type="entry name" value="HECTc"/>
    <property type="match status" value="1"/>
</dbReference>
<gene>
    <name evidence="18 19" type="primary">LOC105911480</name>
</gene>
<dbReference type="RefSeq" id="XP_031433743.1">
    <property type="nucleotide sequence ID" value="XM_031577883.2"/>
</dbReference>
<dbReference type="InterPro" id="IPR058923">
    <property type="entry name" value="RCC1-like_dom"/>
</dbReference>
<accession>A0A6P8GE13</accession>
<feature type="region of interest" description="Disordered" evidence="14">
    <location>
        <begin position="2574"/>
        <end position="2599"/>
    </location>
</feature>
<dbReference type="FunFam" id="2.60.120.920:FF:000015">
    <property type="entry name" value="LOW QUALITY PROTEIN: probable E3 ubiquitin-protein ligase HERC1"/>
    <property type="match status" value="1"/>
</dbReference>
<dbReference type="PROSITE" id="PS50188">
    <property type="entry name" value="B302_SPRY"/>
    <property type="match status" value="1"/>
</dbReference>
<feature type="compositionally biased region" description="Low complexity" evidence="14">
    <location>
        <begin position="2501"/>
        <end position="2520"/>
    </location>
</feature>
<feature type="compositionally biased region" description="Basic and acidic residues" evidence="14">
    <location>
        <begin position="2211"/>
        <end position="2223"/>
    </location>
</feature>
<dbReference type="GO" id="GO:0061630">
    <property type="term" value="F:ubiquitin protein ligase activity"/>
    <property type="evidence" value="ECO:0007669"/>
    <property type="project" value="UniProtKB-EC"/>
</dbReference>
<feature type="region of interest" description="Disordered" evidence="14">
    <location>
        <begin position="2754"/>
        <end position="2796"/>
    </location>
</feature>
<dbReference type="InterPro" id="IPR015943">
    <property type="entry name" value="WD40/YVTN_repeat-like_dom_sf"/>
</dbReference>
<organism evidence="17 18">
    <name type="scientific">Clupea harengus</name>
    <name type="common">Atlantic herring</name>
    <dbReference type="NCBI Taxonomy" id="7950"/>
    <lineage>
        <taxon>Eukaryota</taxon>
        <taxon>Metazoa</taxon>
        <taxon>Chordata</taxon>
        <taxon>Craniata</taxon>
        <taxon>Vertebrata</taxon>
        <taxon>Euteleostomi</taxon>
        <taxon>Actinopterygii</taxon>
        <taxon>Neopterygii</taxon>
        <taxon>Teleostei</taxon>
        <taxon>Clupei</taxon>
        <taxon>Clupeiformes</taxon>
        <taxon>Clupeoidei</taxon>
        <taxon>Clupeidae</taxon>
        <taxon>Clupea</taxon>
    </lineage>
</organism>
<feature type="region of interest" description="Disordered" evidence="14">
    <location>
        <begin position="2814"/>
        <end position="2849"/>
    </location>
</feature>
<evidence type="ECO:0000256" key="14">
    <source>
        <dbReference type="SAM" id="MobiDB-lite"/>
    </source>
</evidence>
<feature type="compositionally biased region" description="Basic and acidic residues" evidence="14">
    <location>
        <begin position="2574"/>
        <end position="2583"/>
    </location>
</feature>
<feature type="region of interest" description="Disordered" evidence="14">
    <location>
        <begin position="1401"/>
        <end position="1435"/>
    </location>
</feature>
<feature type="repeat" description="RCC1" evidence="13">
    <location>
        <begin position="534"/>
        <end position="583"/>
    </location>
</feature>
<feature type="repeat" description="RCC1" evidence="13">
    <location>
        <begin position="3947"/>
        <end position="3995"/>
    </location>
</feature>
<feature type="repeat" description="RCC1" evidence="13">
    <location>
        <begin position="688"/>
        <end position="740"/>
    </location>
</feature>
<feature type="region of interest" description="Disordered" evidence="14">
    <location>
        <begin position="2357"/>
        <end position="2448"/>
    </location>
</feature>
<dbReference type="RefSeq" id="XP_031433742.1">
    <property type="nucleotide sequence ID" value="XM_031577882.2"/>
</dbReference>
<reference evidence="18 19" key="1">
    <citation type="submission" date="2025-04" db="UniProtKB">
        <authorList>
            <consortium name="RefSeq"/>
        </authorList>
    </citation>
    <scope>IDENTIFICATION</scope>
</reference>
<dbReference type="InterPro" id="IPR000569">
    <property type="entry name" value="HECT_dom"/>
</dbReference>
<dbReference type="InterPro" id="IPR001870">
    <property type="entry name" value="B30.2/SPRY"/>
</dbReference>
<dbReference type="PROSITE" id="PS00626">
    <property type="entry name" value="RCC1_2"/>
    <property type="match status" value="4"/>
</dbReference>
<dbReference type="PANTHER" id="PTHR22872">
    <property type="entry name" value="BTK-BINDING PROTEIN-RELATED"/>
    <property type="match status" value="1"/>
</dbReference>
<comment type="pathway">
    <text evidence="3">Protein modification; protein ubiquitination.</text>
</comment>
<feature type="compositionally biased region" description="Basic and acidic residues" evidence="14">
    <location>
        <begin position="1502"/>
        <end position="1511"/>
    </location>
</feature>
<comment type="subcellular location">
    <subcellularLocation>
        <location evidence="2">Cytoplasm</location>
    </subcellularLocation>
</comment>
<dbReference type="InterPro" id="IPR000408">
    <property type="entry name" value="Reg_chr_condens"/>
</dbReference>
<keyword evidence="9" id="KW-0677">Repeat</keyword>
<dbReference type="Gene3D" id="3.30.2160.10">
    <property type="entry name" value="Hect, E3 ligase catalytic domain"/>
    <property type="match status" value="1"/>
</dbReference>
<feature type="repeat" description="RCC1" evidence="13">
    <location>
        <begin position="4156"/>
        <end position="4207"/>
    </location>
</feature>
<dbReference type="InterPro" id="IPR003877">
    <property type="entry name" value="SPRY_dom"/>
</dbReference>
<dbReference type="PROSITE" id="PS50237">
    <property type="entry name" value="HECT"/>
    <property type="match status" value="1"/>
</dbReference>
<dbReference type="InterPro" id="IPR051625">
    <property type="entry name" value="Signaling_Regulatory_Domain"/>
</dbReference>
<dbReference type="Gene3D" id="3.30.2410.10">
    <property type="entry name" value="Hect, E3 ligase catalytic domain"/>
    <property type="match status" value="1"/>
</dbReference>
<feature type="domain" description="HECT" evidence="16">
    <location>
        <begin position="4450"/>
        <end position="4797"/>
    </location>
</feature>
<dbReference type="InterPro" id="IPR036322">
    <property type="entry name" value="WD40_repeat_dom_sf"/>
</dbReference>
<dbReference type="GO" id="GO:0005737">
    <property type="term" value="C:cytoplasm"/>
    <property type="evidence" value="ECO:0007669"/>
    <property type="project" value="UniProtKB-SubCell"/>
</dbReference>
<evidence type="ECO:0000256" key="12">
    <source>
        <dbReference type="PROSITE-ProRule" id="PRU00221"/>
    </source>
</evidence>
<dbReference type="PROSITE" id="PS00678">
    <property type="entry name" value="WD_REPEATS_1"/>
    <property type="match status" value="1"/>
</dbReference>
<evidence type="ECO:0000313" key="18">
    <source>
        <dbReference type="RefSeq" id="XP_031433742.1"/>
    </source>
</evidence>
<feature type="active site" description="Glycyl thioester intermediate" evidence="11">
    <location>
        <position position="4760"/>
    </location>
</feature>
<feature type="compositionally biased region" description="Polar residues" evidence="14">
    <location>
        <begin position="1401"/>
        <end position="1419"/>
    </location>
</feature>
<feature type="domain" description="B30.2/SPRY" evidence="15">
    <location>
        <begin position="1950"/>
        <end position="2143"/>
    </location>
</feature>
<dbReference type="Gene3D" id="2.130.10.30">
    <property type="entry name" value="Regulator of chromosome condensation 1/beta-lactamase-inhibitor protein II"/>
    <property type="match status" value="2"/>
</dbReference>
<dbReference type="Pfam" id="PF00400">
    <property type="entry name" value="WD40"/>
    <property type="match status" value="2"/>
</dbReference>
<dbReference type="InterPro" id="IPR001680">
    <property type="entry name" value="WD40_rpt"/>
</dbReference>
<keyword evidence="7 12" id="KW-0853">WD repeat</keyword>
<evidence type="ECO:0000256" key="6">
    <source>
        <dbReference type="ARBA" id="ARBA00022553"/>
    </source>
</evidence>
<evidence type="ECO:0000256" key="3">
    <source>
        <dbReference type="ARBA" id="ARBA00004906"/>
    </source>
</evidence>
<feature type="repeat" description="RCC1" evidence="13">
    <location>
        <begin position="4051"/>
        <end position="4102"/>
    </location>
</feature>
<dbReference type="OrthoDB" id="239701at2759"/>
<sequence length="4810" mass="520952">MVPCQTHVMLKWQEHLNSAWAAEDSVQTATRCGAGALYAKLLQSKEVVALAQPVQDLMGPRLPDFQHESSAAEEREEYLSALLLAQRCLARRSLACTPFALALHHRLVVLQRIYYALHSKYHERFRPAPLPQPAQSGADSGALEPAAEPWMPGPRARSGTDVLIEMGVRTGLSLLFALLQQNWQRGQEVTGAGTGTGVSSGAELCNDVLATASSVLASLPPLSLANENKIPSVGLHCLAQVGDFLKRTAVSGSGADRVGKRLALELLLGLALQRGSLRFLLEWVEVALAASSSSSSGEGGGIGYDLIHQTLLQMRQYSGFRGDSVNTQVLKKDADGLCSLSHVALCLFEEICNLASNCLCSCSTGTGSAGTEGDAVRVYVWGSNSSHQLAEGTLEKILQPKLAQGFSDAQMIEAGQYCTFSVSADGSVKACGKGSYGRLGLGDSNNQSMPKKLVLDPPRSMRKVSSSKGSDGHTLAVTGEGEVFSWGDGDYGKLGHGNSATQKYPKIIQGPLQGKVVVCVSAGYRHSAAVTNDGELYTWGEGDFGRLGHSDSHSRNVPTLVKDISGVGQAACGSSHTIAVAQDGRIVWSFGGGDNGKLGHGDTNRVYRPKVIEALHGYIIRKVCAGSQSSLALTSAGQVFAWGCGSCLGCGSSETTSLRPRLIEELSITKIIDISCGDSHCLALSHENEVYAWGNNAMGQCGQGHTSTPVTKPKKVIGLEGVAIQQITAGTSHSLAWTAVPTDRQLVAWHRPFCVDLEESTFTYLRTFLERYCDGIGGDTPPAPFPSKREHHQFVLLCMKLLSIHLSLAHAGGTGATVLGAQGRPLRNLLFRLIDSSVPDSIQQAVMNTLSIGASLLLPPLRERTELLHSLLPQGPESWESLSKGQRLQLDMVLNSLQEQSHVASLLGYSSPGELNTGLPPPLSPDQLPPSANSPDQLHLAEVLLKTLLLSIGFYTERAFGELEKNSDKQRASQAKRQTEPPSHFHHLLSALHKHLLAHCFIYTNTEDDSSVTLLHKHLCLLLPYAAETFRRSTILLEESSLDRHVIQKLHTVLCGSVAGSLLCQVMYSLLLLPLGVVRPLLPHLLSLLEHLNELNCFLPATGMLEDLELEGSSPEVTEGAELATGAEPEDWMWLLDLERAVALAIGRCLGGMLQGPPPSIQEKTAELWLCNPLLRNGLEMDFEQLDFATGWLTESVLLGCPDARLADLGLSEEGSMLVELGLGSSREPASSLWRKMKEYAISRDWDCGATPGDSLLETACRCSLAVLLKHTGLQDEAYWQDKYEPCEMLIEIYEMVYKIRNTLLSLKESIANTGNPPATATNKQSSLSSQSPSEDRQEPGPSGEQGRREREPGAQGTSSEHNQDQELPEEETPSISSMYLPEVLQCFLATREAMQLQQNETVYESSGTSTLPSSTESPGTPEREPPAKQWERGRTPDHALSFPAACHLLVSRCVFLLLGVRAAWQEPAEPTDLQAESETSRRLSSSMEAQPFLSPMSEFRFSSESKRQGETTDQSKASTRSFKNKMGLPLCSLGIMKDAWERLRQCISPSTTMCPAGPGSPILGQVFHFLCGSLLRTSALVERDAGLQADPKAITLAMSQQQQRAEVRLEALCQISTFLHEMEDKSSGSTAPPRFPGLLQSVQLQFLSGCFGLGTPTSGSLSSPPEKLQHYTSGTQSAQMTTQRELQAAAHTLYQQLVRVLRQKVALEKEQTGAYQHLLLATVFALNFHYQPVDLVVMIRSGLLEILSCLTDSTCVLMNQRWLAASVSGHMLLSGAVKLASARLLQILAIAASSYEEALPLEVSQALMDVMCEQLQGLLLSVRQQEALETSVVEHTEPHASSTKHRLEKVEAVRSSRVVESQLADFLVFLRRILSLRVTKRVSTFIKWIDPLMTIISYKCTAGNPCFRNLRTKLLAFHILEALLPACSEPVHVKQIVDQLFGLLSTFMWEEPLAGRKTLESLPEGCKRESMSEDECIPIGDFSFDPHKLTCCSLESGNVLAHGAGGKGYGLATTAITSGCFIWKFYITKENKGNEGTCIGVSRWPIRDYNHRTTTDMWLYRAYSGSLYHGGELGRALPSFTQGDTITCILDMEARTISFAKNNKEPKLAFEGVDATELYPCVLFYSSNPGEKVSLCDLQMRGMPSDLLAGEPLCSPRATVLLEATVQLLRRLHQCEGWTTHINQHMQARLELIAPLLRDGGSHRQGHSPKGPEEGSDQERGAPESGGSTGRVVEMVTGPAGLTEAQLNALCTEVWPVLALIGGVDSGLRAGGVCLHKPSGRRATLLGVLKEGSPLAKLQWEEADLTVSSLNSWSPSDTPLSSLEPCDVPQLDVSLLRGLRPAVLLDLLLLTGLLEEPEGPGAPRRGRAELEPAVQRSDLERRLDEDIGRVMQDEEETHPAPPAPREGEETAGEEGAKPQDEPPEPKASPKTPKPPGTEVESSALVPVPSHQLARPDLFTLELRAVRLSYLLLGALKSLAVILGSGRLADQLLVPPRPDTSSSAGPSSGAEPPQSPGPAEEGPELRSVLQFVVRSMVKWAVRPCPIKHPVALADLERAQVMIYKGVLNRLHQDGSSKDHRDVALHSASQPVSKSSSSVSLYSNGSDGTAAFGQSASSSTNDLANSLLTALQADGLENFNPFLPINLLQRMVLARFPTLAGLVHNPTLPPGLSLASSASCEGFTEQQTSFLEPCGQTRTPMERPQMFVPVRLLEMGFSMRHIYKAMEAAGVTGEVDSRTIEVLASWMLEHPLADEPQAGESSSAAGAVDTPSPEGPETVQCPESSAPLNLQESREPSESLLAGLDLVERENFLDVHLTRNRPPPARRQRSSLGQRTSFRRADSPSPNPLPALYRQDVGVAEWPERAETHPFAAEEESELGYMDDSYQEEPYEELLSPEFISSERDTLWMVEVQQGGEEHPEPHEMVECELCSTLTLHFNNHMKRHHPGCGQSAGRCGYRSNGAYVDGWFGGECGSGSPYYLLCSSCREKYLAANLGDLNSKQDRKGLASDLIGRLDSTSDDEWELGHQEAADSDRLTGQEDFGLLLRPLGLSEKKLVPDPIPFTEADPLGAITNSALSGESALMYRGAASSEQKGSTAPLSLGEQAASLRDAQERLQALRRVTSTAQILLAYSMVMRTLSQSTASSQSCGLEALGLADIRILVRLMCLAAAGRVHMGAGPQGSGRGPVADRSGSAFLSFLSSAIGSLVSHSAVAYRELVDICTQDLMAAATGMNISAISDPQQRGRLTLALKGAPREPKDLTPPNFLVTQSLVSLLTEKGIRYRYTAERSDADAKDVTSPAASVSPAPVGMRVGPLELANALAACALSARLTSKHRQWAAQQLVQALATSERDNPIRPQTYSDMAGDLRKCPLRKLEGHQNRVTSCCWSNAQSLLATSGQDGTVRVWDVTQNSAELQCTHTCTPGEDAHSSDSSLGAHLLSPVFWSAGGTLLAAFQSKQISIWTVNGAQAGVVEAQSSWVTALTWVQTSTPFPSQGGASPCSATESLLVGRLDGSLCWLEVSDGLQVESTELPRCQRKESPQCIAWHSVDKPFAVGYPDGKILLATAQGYETEQPVLLTAFPEGITMLKWDPTGHLLLSVGRSEMVKIWGRVGGGWSTLHSLFHTGSVNAAEWCPLPGKGPEPRLMMAVGCQNGLLYVWTLPQGGAIVSLPSFLSSSSSQEKSGSVKRGSAKCVFRLSGHITAVKTLSFCPSGMALVSGGIGGLLNIWSLRDGSVLQTVVTGLGSVVCTTWIPNVGVTACSGRSKDVLLIRCTPDWISQNQVLASCRSVLRAQGILGLNRAPCMAVLLERLPILLQEQFNYERSHVMAGDQLVHSPFLQSLSSLTVGLVLDQLLCLLPRPPHHAGTESDGCPLEWTWLATYSTTVKSAEAFARGNGFPESFSVPEFQQTAVTEVSKALDNGKWSFMMDEQLMSWATTRPEDWQQGGKSEVYLWGNGRHGQLADAGTNLSVPTLAPSLCQTQQVVCGQNCTFLVQANGTVLAIGEGSYGRLGQGNSDDLYTPTIISALQGYVVTQLVTSYGSDGHSLALTETGEVFSWGDGDYGKLGHGNTERQRRPKQIEALQGEEVVQLSCGFKHSAVVTADGKLFTFGSGDSGRLGQRSTSNKMLPERVMALEGYHVGQVSCGINHTLVLSSDGLTVWAFGDGDYGKLGTGPCTVKCYPQKVELLCNKGVKKVGCGTHFSVVLAKDGRVYTFGQERLIGLPDSMLKHHNRPQVVPALEGVFVEDIAVGCEHVLALCSNGDVHAWGCNCEGQLGLAHTNPVKEPTLVTALQAKNIRQISAGRCHSAAWTTPSASAKSSGSPSVQLGLPLSVPPQYNALKDCSPEVLNARLRVLHHFSDLMYKSWRLLNLEPRNQVLASRYSSGTAAIVQGQLRGLLSPKVNTLPLVRSIGRTMTQGKTYGPQITVKRISTRGRSSKPIFVQIAKQVVALNPTELRLPSRAWKVKLVGEGADDAGGVFDDTITEMCQELQSGVVDLLIHTPNSSTDLGSNTDRFLLNPAAVSEDHLVQFRFLGILMAVAIRTKKPLDLHLAPWVWKQLCSIPLGGADLEEVDLLTYRSLQGILHLDNSGITEENFTVMIPLDSFMANSADGKLVPVLPGGHNIPLTFYNRTDYVERALEYRLHEMDRQVAAVREGMSSIIPVPLLSLLTARQLEQLVCGLPEVSVEMLKKVVRYRDITDSHQLIGWLWQSLEEFTNEERVLFLRFVSGRSRLPSNPADITQKFQIIKVDRPVNGLPTAQTCFFQLRLPPYTSQAVLAERLRYSIHNCPSIDMDNYMLSRNTDAAEGSDTEY</sequence>
<comment type="catalytic activity">
    <reaction evidence="1">
        <text>S-ubiquitinyl-[E2 ubiquitin-conjugating enzyme]-L-cysteine + [acceptor protein]-L-lysine = [E2 ubiquitin-conjugating enzyme]-L-cysteine + N(6)-ubiquitinyl-[acceptor protein]-L-lysine.</text>
        <dbReference type="EC" id="2.3.2.26"/>
    </reaction>
</comment>
<dbReference type="SMART" id="SM00449">
    <property type="entry name" value="SPRY"/>
    <property type="match status" value="1"/>
</dbReference>
<dbReference type="Gene3D" id="2.60.120.920">
    <property type="match status" value="1"/>
</dbReference>
<feature type="repeat" description="RCC1" evidence="13">
    <location>
        <begin position="4208"/>
        <end position="4259"/>
    </location>
</feature>
<evidence type="ECO:0000256" key="7">
    <source>
        <dbReference type="ARBA" id="ARBA00022574"/>
    </source>
</evidence>
<dbReference type="PRINTS" id="PR00633">
    <property type="entry name" value="RCCNDNSATION"/>
</dbReference>
<feature type="repeat" description="WD" evidence="12">
    <location>
        <begin position="3696"/>
        <end position="3737"/>
    </location>
</feature>
<proteinExistence type="predicted"/>
<feature type="repeat" description="RCC1" evidence="13">
    <location>
        <begin position="637"/>
        <end position="687"/>
    </location>
</feature>
<evidence type="ECO:0000256" key="5">
    <source>
        <dbReference type="ARBA" id="ARBA00022490"/>
    </source>
</evidence>
<feature type="repeat" description="RCC1" evidence="13">
    <location>
        <begin position="3996"/>
        <end position="4050"/>
    </location>
</feature>
<dbReference type="KEGG" id="char:105911480"/>
<evidence type="ECO:0000313" key="17">
    <source>
        <dbReference type="Proteomes" id="UP000515152"/>
    </source>
</evidence>
<dbReference type="InterPro" id="IPR035983">
    <property type="entry name" value="Hect_E3_ubiquitin_ligase"/>
</dbReference>
<feature type="repeat" description="RCC1" evidence="13">
    <location>
        <begin position="585"/>
        <end position="636"/>
    </location>
</feature>
<dbReference type="InterPro" id="IPR009091">
    <property type="entry name" value="RCC1/BLIP-II"/>
</dbReference>
<dbReference type="InterPro" id="IPR035768">
    <property type="entry name" value="SPRY_HERC1"/>
</dbReference>
<evidence type="ECO:0000256" key="8">
    <source>
        <dbReference type="ARBA" id="ARBA00022679"/>
    </source>
</evidence>
<feature type="region of interest" description="Disordered" evidence="14">
    <location>
        <begin position="447"/>
        <end position="472"/>
    </location>
</feature>
<feature type="repeat" description="RCC1" evidence="13">
    <location>
        <begin position="4103"/>
        <end position="4154"/>
    </location>
</feature>
<dbReference type="PROSITE" id="PS50012">
    <property type="entry name" value="RCC1_3"/>
    <property type="match status" value="14"/>
</dbReference>
<dbReference type="SUPFAM" id="SSF56204">
    <property type="entry name" value="Hect, E3 ligase catalytic domain"/>
    <property type="match status" value="1"/>
</dbReference>
<feature type="compositionally biased region" description="Polar residues" evidence="14">
    <location>
        <begin position="1512"/>
        <end position="1521"/>
    </location>
</feature>
<dbReference type="FunFam" id="3.30.2410.10:FF:000006">
    <property type="entry name" value="probable E3 ubiquitin-protein ligase HERC1 isoform X2"/>
    <property type="match status" value="1"/>
</dbReference>
<keyword evidence="8" id="KW-0808">Transferase</keyword>
<protein>
    <recommendedName>
        <fullName evidence="4">HECT-type E3 ubiquitin transferase</fullName>
        <ecNumber evidence="4">2.3.2.26</ecNumber>
    </recommendedName>
</protein>
<feature type="compositionally biased region" description="Polar residues" evidence="14">
    <location>
        <begin position="1475"/>
        <end position="1489"/>
    </location>
</feature>
<keyword evidence="10 11" id="KW-0833">Ubl conjugation pathway</keyword>
<dbReference type="Pfam" id="PF25390">
    <property type="entry name" value="WD40_RLD"/>
    <property type="match status" value="1"/>
</dbReference>
<feature type="compositionally biased region" description="Basic and acidic residues" evidence="14">
    <location>
        <begin position="2378"/>
        <end position="2393"/>
    </location>
</feature>
<dbReference type="PROSITE" id="PS50082">
    <property type="entry name" value="WD_REPEATS_2"/>
    <property type="match status" value="3"/>
</dbReference>
<dbReference type="SUPFAM" id="SSF49899">
    <property type="entry name" value="Concanavalin A-like lectins/glucanases"/>
    <property type="match status" value="1"/>
</dbReference>
<dbReference type="CDD" id="cd14401">
    <property type="entry name" value="UBA_HERC1"/>
    <property type="match status" value="1"/>
</dbReference>
<feature type="compositionally biased region" description="Pro residues" evidence="14">
    <location>
        <begin position="919"/>
        <end position="928"/>
    </location>
</feature>
<dbReference type="Gene3D" id="3.90.1750.10">
    <property type="entry name" value="Hect, E3 ligase catalytic domains"/>
    <property type="match status" value="1"/>
</dbReference>
<feature type="region of interest" description="Disordered" evidence="14">
    <location>
        <begin position="2200"/>
        <end position="2232"/>
    </location>
</feature>
<feature type="repeat" description="WD" evidence="12">
    <location>
        <begin position="3577"/>
        <end position="3608"/>
    </location>
</feature>
<dbReference type="Pfam" id="PF00415">
    <property type="entry name" value="RCC1"/>
    <property type="match status" value="7"/>
</dbReference>
<dbReference type="InterPro" id="IPR043136">
    <property type="entry name" value="B30.2/SPRY_sf"/>
</dbReference>
<evidence type="ECO:0000259" key="16">
    <source>
        <dbReference type="PROSITE" id="PS50237"/>
    </source>
</evidence>
<name>A0A6P8GE13_CLUHA</name>
<evidence type="ECO:0000256" key="10">
    <source>
        <dbReference type="ARBA" id="ARBA00022786"/>
    </source>
</evidence>
<feature type="region of interest" description="Disordered" evidence="14">
    <location>
        <begin position="914"/>
        <end position="934"/>
    </location>
</feature>
<feature type="repeat" description="RCC1" evidence="13">
    <location>
        <begin position="376"/>
        <end position="425"/>
    </location>
</feature>
<dbReference type="SUPFAM" id="SSF50978">
    <property type="entry name" value="WD40 repeat-like"/>
    <property type="match status" value="2"/>
</dbReference>
<dbReference type="Proteomes" id="UP000515152">
    <property type="component" value="Chromosome 12"/>
</dbReference>
<keyword evidence="17" id="KW-1185">Reference proteome</keyword>
<evidence type="ECO:0000256" key="1">
    <source>
        <dbReference type="ARBA" id="ARBA00000885"/>
    </source>
</evidence>
<dbReference type="Gene3D" id="2.130.10.10">
    <property type="entry name" value="YVTN repeat-like/Quinoprotein amine dehydrogenase"/>
    <property type="match status" value="1"/>
</dbReference>
<feature type="compositionally biased region" description="Polar residues" evidence="14">
    <location>
        <begin position="1315"/>
        <end position="1324"/>
    </location>
</feature>
<dbReference type="PROSITE" id="PS50294">
    <property type="entry name" value="WD_REPEATS_REGION"/>
    <property type="match status" value="2"/>
</dbReference>
<dbReference type="GeneID" id="105911480"/>
<feature type="repeat" description="RCC1" evidence="13">
    <location>
        <begin position="481"/>
        <end position="533"/>
    </location>
</feature>
<evidence type="ECO:0000313" key="19">
    <source>
        <dbReference type="RefSeq" id="XP_031433743.1"/>
    </source>
</evidence>
<keyword evidence="5" id="KW-0963">Cytoplasm</keyword>
<feature type="compositionally biased region" description="Basic and acidic residues" evidence="14">
    <location>
        <begin position="1422"/>
        <end position="1435"/>
    </location>
</feature>
<feature type="region of interest" description="Disordered" evidence="14">
    <location>
        <begin position="2491"/>
        <end position="2523"/>
    </location>
</feature>
<feature type="compositionally biased region" description="Basic and acidic residues" evidence="14">
    <location>
        <begin position="2415"/>
        <end position="2425"/>
    </location>
</feature>
<evidence type="ECO:0000256" key="9">
    <source>
        <dbReference type="ARBA" id="ARBA00022737"/>
    </source>
</evidence>
<dbReference type="SUPFAM" id="SSF50985">
    <property type="entry name" value="RCC1/BLIP-II"/>
    <property type="match status" value="3"/>
</dbReference>
<dbReference type="CDD" id="cd12881">
    <property type="entry name" value="SPRY_HERC1"/>
    <property type="match status" value="1"/>
</dbReference>
<dbReference type="InterPro" id="IPR013320">
    <property type="entry name" value="ConA-like_dom_sf"/>
</dbReference>
<feature type="region of interest" description="Disordered" evidence="14">
    <location>
        <begin position="1470"/>
        <end position="1521"/>
    </location>
</feature>
<feature type="repeat" description="WD" evidence="12">
    <location>
        <begin position="3375"/>
        <end position="3416"/>
    </location>
</feature>
<dbReference type="PANTHER" id="PTHR22872:SF6">
    <property type="entry name" value="E3 UBIQUITIN-PROTEIN LIGASE HERC1-RELATED"/>
    <property type="match status" value="1"/>
</dbReference>
<feature type="compositionally biased region" description="Polar residues" evidence="14">
    <location>
        <begin position="2780"/>
        <end position="2790"/>
    </location>
</feature>
<dbReference type="Pfam" id="PF00622">
    <property type="entry name" value="SPRY"/>
    <property type="match status" value="1"/>
</dbReference>
<keyword evidence="6" id="KW-0597">Phosphoprotein</keyword>